<gene>
    <name evidence="2" type="ORF">EYD46_02875</name>
</gene>
<dbReference type="Proteomes" id="UP000292372">
    <property type="component" value="Unassembled WGS sequence"/>
</dbReference>
<feature type="signal peptide" evidence="1">
    <location>
        <begin position="1"/>
        <end position="20"/>
    </location>
</feature>
<dbReference type="AlphaFoldDB" id="A0A4Q9FX00"/>
<accession>A0A4Q9FX00</accession>
<dbReference type="EMBL" id="SIRS01000001">
    <property type="protein sequence ID" value="TBN19025.1"/>
    <property type="molecule type" value="Genomic_DNA"/>
</dbReference>
<name>A0A4Q9FX00_9FLAO</name>
<keyword evidence="2" id="KW-0482">Metalloprotease</keyword>
<reference evidence="2 3" key="1">
    <citation type="journal article" date="2015" name="Int. J. Syst. Evol. Microbiol.">
        <title>Hyunsoonleella pacifica sp. nov., isolated from seawater of South Pacific Gyre.</title>
        <authorList>
            <person name="Gao X."/>
            <person name="Zhang Z."/>
            <person name="Dai X."/>
            <person name="Zhang X.H."/>
        </authorList>
    </citation>
    <scope>NUCLEOTIDE SEQUENCE [LARGE SCALE GENOMIC DNA]</scope>
    <source>
        <strain evidence="2 3">SW033</strain>
    </source>
</reference>
<organism evidence="2 3">
    <name type="scientific">Hyunsoonleella pacifica</name>
    <dbReference type="NCBI Taxonomy" id="1080224"/>
    <lineage>
        <taxon>Bacteria</taxon>
        <taxon>Pseudomonadati</taxon>
        <taxon>Bacteroidota</taxon>
        <taxon>Flavobacteriia</taxon>
        <taxon>Flavobacteriales</taxon>
        <taxon>Flavobacteriaceae</taxon>
    </lineage>
</organism>
<dbReference type="SUPFAM" id="SSF55486">
    <property type="entry name" value="Metalloproteases ('zincins'), catalytic domain"/>
    <property type="match status" value="1"/>
</dbReference>
<dbReference type="RefSeq" id="WP_130935539.1">
    <property type="nucleotide sequence ID" value="NZ_BMEE01000001.1"/>
</dbReference>
<feature type="chain" id="PRO_5020509470" evidence="1">
    <location>
        <begin position="21"/>
        <end position="943"/>
    </location>
</feature>
<dbReference type="InterPro" id="IPR027268">
    <property type="entry name" value="Peptidase_M4/M1_CTD_sf"/>
</dbReference>
<comment type="caution">
    <text evidence="2">The sequence shown here is derived from an EMBL/GenBank/DDBJ whole genome shotgun (WGS) entry which is preliminary data.</text>
</comment>
<keyword evidence="2" id="KW-0378">Hydrolase</keyword>
<dbReference type="Gene3D" id="1.10.390.10">
    <property type="entry name" value="Neutral Protease Domain 2"/>
    <property type="match status" value="1"/>
</dbReference>
<dbReference type="GO" id="GO:0008237">
    <property type="term" value="F:metallopeptidase activity"/>
    <property type="evidence" value="ECO:0007669"/>
    <property type="project" value="UniProtKB-KW"/>
</dbReference>
<dbReference type="OrthoDB" id="9813075at2"/>
<proteinExistence type="predicted"/>
<dbReference type="GO" id="GO:0006508">
    <property type="term" value="P:proteolysis"/>
    <property type="evidence" value="ECO:0007669"/>
    <property type="project" value="UniProtKB-KW"/>
</dbReference>
<protein>
    <submittedName>
        <fullName evidence="2">Metalloprotease</fullName>
    </submittedName>
</protein>
<evidence type="ECO:0000313" key="3">
    <source>
        <dbReference type="Proteomes" id="UP000292372"/>
    </source>
</evidence>
<keyword evidence="3" id="KW-1185">Reference proteome</keyword>
<evidence type="ECO:0000256" key="1">
    <source>
        <dbReference type="SAM" id="SignalP"/>
    </source>
</evidence>
<keyword evidence="1" id="KW-0732">Signal</keyword>
<evidence type="ECO:0000313" key="2">
    <source>
        <dbReference type="EMBL" id="TBN19025.1"/>
    </source>
</evidence>
<keyword evidence="2" id="KW-0645">Protease</keyword>
<sequence length="943" mass="111205">MKFRFLAYLLLLTYCTIGYSQNIIDIKAKFDVENKLITISQTISYKNTSKDTLKTIYLNDWSNSYASKKTDLAIRLADEYINRFHLANDEQRGYTKMTSILHGKDSLTYTRLKNQIDVIKINMLQPVLPDQSYSIKLNYIVKIPSSEFTSYGYTKENDFNLRYWYITPAIYNSDWQYYSNKNINDLFKPKSDIKLELTYPKNYRLTSELNIIESLQNTDHTTKILHGKDRINSKLYLSKNSKFKSIKNDNIEIVSDLYDNNLQVVDKVLINDRIINYITDNLGAYPHEKLLLTEIDNTNDPVYGLTSLPKFLQPFPDTFEYEMRLLKVALHNYLENTLLVNPRKDHWLLDGIQIYFLIKYIEDNYPNVKFLGKLAEIWGIRSFHAADLHYNDKYKLGFMSMARTNRDQPLLMQKDSLLKFNSSIANKYKAGIGLKYLDDFINHNVFEDAIKPFLKKNKLEQTSSQAFETFLKSRTEKDIDWFFEDYLKTRKKIDFKIKKVSKTEDSITLTIKNKRDNSMPVSLYTLNNDSIISKYWVENIEEQKTITIPRNEANKLVLNYNNAAPEINLRDNWKSLKGFFFNNKPLQFRLFQDVEDPNYNQVFFMPIVEFNNIYDGLNLGAKVYNATLLRRNLKYKIQPQYSLGSKSITGGASAFMTHYLENRDLFAITYGASYSYRSYAEDLFVSRITPSIAFSFREDDDFRSNKRQLLRLRFLDFNRDKDPLNPNSSDEPNYSVFNARYIHSNDNLINFSKWYADFQVARTFSKLSFNYEFRKLFESNRQLNLRFFSGIFLDNNNAADSNFFSFALDRPTDYLFEYNYLGRSESSGIFSQQFIEAEGGFKSKLEVPFANQWMATTNISTTLWKYILAYGDFGLVKNKFNPAKFVYDSGVRINLVTDYFEIYFPVYSNLGWEIAQPNYDQKIRFRFTVDPESLLGLFRRRWY</sequence>